<dbReference type="InterPro" id="IPR007627">
    <property type="entry name" value="RNA_pol_sigma70_r2"/>
</dbReference>
<dbReference type="InterPro" id="IPR014284">
    <property type="entry name" value="RNA_pol_sigma-70_dom"/>
</dbReference>
<comment type="caution">
    <text evidence="7">The sequence shown here is derived from an EMBL/GenBank/DDBJ whole genome shotgun (WGS) entry which is preliminary data.</text>
</comment>
<dbReference type="Pfam" id="PF04542">
    <property type="entry name" value="Sigma70_r2"/>
    <property type="match status" value="1"/>
</dbReference>
<dbReference type="Gene3D" id="1.10.1740.10">
    <property type="match status" value="1"/>
</dbReference>
<dbReference type="Proteomes" id="UP001596226">
    <property type="component" value="Unassembled WGS sequence"/>
</dbReference>
<dbReference type="Gene3D" id="1.10.10.10">
    <property type="entry name" value="Winged helix-like DNA-binding domain superfamily/Winged helix DNA-binding domain"/>
    <property type="match status" value="1"/>
</dbReference>
<reference evidence="8" key="1">
    <citation type="journal article" date="2019" name="Int. J. Syst. Evol. Microbiol.">
        <title>The Global Catalogue of Microorganisms (GCM) 10K type strain sequencing project: providing services to taxonomists for standard genome sequencing and annotation.</title>
        <authorList>
            <consortium name="The Broad Institute Genomics Platform"/>
            <consortium name="The Broad Institute Genome Sequencing Center for Infectious Disease"/>
            <person name="Wu L."/>
            <person name="Ma J."/>
        </authorList>
    </citation>
    <scope>NUCLEOTIDE SEQUENCE [LARGE SCALE GENOMIC DNA]</scope>
    <source>
        <strain evidence="8">CGMCC 4.7144</strain>
    </source>
</reference>
<dbReference type="EMBL" id="JBHSQS010000006">
    <property type="protein sequence ID" value="MFC5924086.1"/>
    <property type="molecule type" value="Genomic_DNA"/>
</dbReference>
<dbReference type="PANTHER" id="PTHR43133:SF25">
    <property type="entry name" value="RNA POLYMERASE SIGMA FACTOR RFAY-RELATED"/>
    <property type="match status" value="1"/>
</dbReference>
<keyword evidence="2" id="KW-0805">Transcription regulation</keyword>
<evidence type="ECO:0000259" key="5">
    <source>
        <dbReference type="Pfam" id="PF04542"/>
    </source>
</evidence>
<dbReference type="InterPro" id="IPR036388">
    <property type="entry name" value="WH-like_DNA-bd_sf"/>
</dbReference>
<evidence type="ECO:0000256" key="2">
    <source>
        <dbReference type="ARBA" id="ARBA00023015"/>
    </source>
</evidence>
<accession>A0ABW1H6W1</accession>
<dbReference type="InterPro" id="IPR039425">
    <property type="entry name" value="RNA_pol_sigma-70-like"/>
</dbReference>
<dbReference type="PANTHER" id="PTHR43133">
    <property type="entry name" value="RNA POLYMERASE ECF-TYPE SIGMA FACTO"/>
    <property type="match status" value="1"/>
</dbReference>
<comment type="similarity">
    <text evidence="1">Belongs to the sigma-70 factor family. ECF subfamily.</text>
</comment>
<dbReference type="RefSeq" id="WP_377510065.1">
    <property type="nucleotide sequence ID" value="NZ_JBHSQS010000006.1"/>
</dbReference>
<evidence type="ECO:0000256" key="4">
    <source>
        <dbReference type="ARBA" id="ARBA00023163"/>
    </source>
</evidence>
<proteinExistence type="inferred from homology"/>
<gene>
    <name evidence="7" type="ORF">ACFQGL_12110</name>
</gene>
<evidence type="ECO:0000313" key="8">
    <source>
        <dbReference type="Proteomes" id="UP001596226"/>
    </source>
</evidence>
<evidence type="ECO:0000256" key="3">
    <source>
        <dbReference type="ARBA" id="ARBA00023082"/>
    </source>
</evidence>
<dbReference type="SUPFAM" id="SSF88946">
    <property type="entry name" value="Sigma2 domain of RNA polymerase sigma factors"/>
    <property type="match status" value="1"/>
</dbReference>
<dbReference type="SUPFAM" id="SSF88659">
    <property type="entry name" value="Sigma3 and sigma4 domains of RNA polymerase sigma factors"/>
    <property type="match status" value="1"/>
</dbReference>
<keyword evidence="8" id="KW-1185">Reference proteome</keyword>
<dbReference type="NCBIfam" id="TIGR02937">
    <property type="entry name" value="sigma70-ECF"/>
    <property type="match status" value="1"/>
</dbReference>
<name>A0ABW1H6W1_9ACTN</name>
<evidence type="ECO:0000259" key="6">
    <source>
        <dbReference type="Pfam" id="PF08281"/>
    </source>
</evidence>
<dbReference type="InterPro" id="IPR013249">
    <property type="entry name" value="RNA_pol_sigma70_r4_t2"/>
</dbReference>
<dbReference type="Pfam" id="PF08281">
    <property type="entry name" value="Sigma70_r4_2"/>
    <property type="match status" value="1"/>
</dbReference>
<feature type="domain" description="RNA polymerase sigma-70 region 2" evidence="5">
    <location>
        <begin position="20"/>
        <end position="88"/>
    </location>
</feature>
<keyword evidence="3" id="KW-0731">Sigma factor</keyword>
<feature type="domain" description="RNA polymerase sigma factor 70 region 4 type 2" evidence="6">
    <location>
        <begin position="122"/>
        <end position="173"/>
    </location>
</feature>
<dbReference type="InterPro" id="IPR013325">
    <property type="entry name" value="RNA_pol_sigma_r2"/>
</dbReference>
<evidence type="ECO:0000256" key="1">
    <source>
        <dbReference type="ARBA" id="ARBA00010641"/>
    </source>
</evidence>
<sequence length="207" mass="22937">MESSLRARIRAGDPGAFAELFDQHARSVYNHAFRLTADWATAEDVMAATYLQAWRSRERVNDEGGSLRPWLLGIATNETRNHTRSNRRYRRAAAALLAVDATLPDHADEVAGRLDDGDRIAAALDALSRLRRPEREVLTLCLWEGLDYESAARALGVPVGTVRSRLSRARARLRSLVDAAQRAPRRPAGAARAVRDSITSLAREGNR</sequence>
<evidence type="ECO:0000313" key="7">
    <source>
        <dbReference type="EMBL" id="MFC5924086.1"/>
    </source>
</evidence>
<keyword evidence="4" id="KW-0804">Transcription</keyword>
<protein>
    <submittedName>
        <fullName evidence="7">RNA polymerase sigma factor</fullName>
    </submittedName>
</protein>
<organism evidence="7 8">
    <name type="scientific">Micromonospora vulcania</name>
    <dbReference type="NCBI Taxonomy" id="1441873"/>
    <lineage>
        <taxon>Bacteria</taxon>
        <taxon>Bacillati</taxon>
        <taxon>Actinomycetota</taxon>
        <taxon>Actinomycetes</taxon>
        <taxon>Micromonosporales</taxon>
        <taxon>Micromonosporaceae</taxon>
        <taxon>Micromonospora</taxon>
    </lineage>
</organism>
<dbReference type="InterPro" id="IPR013324">
    <property type="entry name" value="RNA_pol_sigma_r3/r4-like"/>
</dbReference>